<accession>A0A4Q2KT08</accession>
<organism evidence="3 4">
    <name type="scientific">Agromyces albus</name>
    <dbReference type="NCBI Taxonomy" id="205332"/>
    <lineage>
        <taxon>Bacteria</taxon>
        <taxon>Bacillati</taxon>
        <taxon>Actinomycetota</taxon>
        <taxon>Actinomycetes</taxon>
        <taxon>Micrococcales</taxon>
        <taxon>Microbacteriaceae</taxon>
        <taxon>Agromyces</taxon>
    </lineage>
</organism>
<name>A0A4Q2KT08_9MICO</name>
<feature type="region of interest" description="Disordered" evidence="1">
    <location>
        <begin position="103"/>
        <end position="125"/>
    </location>
</feature>
<dbReference type="EMBL" id="SDPN01000026">
    <property type="protein sequence ID" value="RXZ68624.1"/>
    <property type="molecule type" value="Genomic_DNA"/>
</dbReference>
<keyword evidence="4" id="KW-1185">Reference proteome</keyword>
<dbReference type="Pfam" id="PF05235">
    <property type="entry name" value="CHAD"/>
    <property type="match status" value="1"/>
</dbReference>
<evidence type="ECO:0000313" key="3">
    <source>
        <dbReference type="EMBL" id="RXZ68624.1"/>
    </source>
</evidence>
<dbReference type="InterPro" id="IPR007899">
    <property type="entry name" value="CHAD_dom"/>
</dbReference>
<dbReference type="PROSITE" id="PS51708">
    <property type="entry name" value="CHAD"/>
    <property type="match status" value="1"/>
</dbReference>
<feature type="compositionally biased region" description="Low complexity" evidence="1">
    <location>
        <begin position="109"/>
        <end position="125"/>
    </location>
</feature>
<dbReference type="RefSeq" id="WP_129521414.1">
    <property type="nucleotide sequence ID" value="NZ_SDPN01000026.1"/>
</dbReference>
<dbReference type="Proteomes" id="UP000293865">
    <property type="component" value="Unassembled WGS sequence"/>
</dbReference>
<reference evidence="3 4" key="1">
    <citation type="submission" date="2019-01" db="EMBL/GenBank/DDBJ databases">
        <title>Agromyces.</title>
        <authorList>
            <person name="Li J."/>
        </authorList>
    </citation>
    <scope>NUCLEOTIDE SEQUENCE [LARGE SCALE GENOMIC DNA]</scope>
    <source>
        <strain evidence="3 4">DSM 15934</strain>
    </source>
</reference>
<dbReference type="InterPro" id="IPR038186">
    <property type="entry name" value="CHAD_dom_sf"/>
</dbReference>
<dbReference type="Gene3D" id="1.40.20.10">
    <property type="entry name" value="CHAD domain"/>
    <property type="match status" value="1"/>
</dbReference>
<dbReference type="PANTHER" id="PTHR39339:SF1">
    <property type="entry name" value="CHAD DOMAIN-CONTAINING PROTEIN"/>
    <property type="match status" value="1"/>
</dbReference>
<feature type="domain" description="CHAD" evidence="2">
    <location>
        <begin position="13"/>
        <end position="321"/>
    </location>
</feature>
<comment type="caution">
    <text evidence="3">The sequence shown here is derived from an EMBL/GenBank/DDBJ whole genome shotgun (WGS) entry which is preliminary data.</text>
</comment>
<sequence>MAAPTPSAGGVTHPDAGTAVVTALRAIGDRLDVLESAALDDEPDAVHQLRTHVRRLRSVLAAYAPLFDASVAQALRRTYGEFGKELGTVRDIEVRMQVAEHELREAPEAPEASAASAGSGATAGAAPTDFATEAIDSARARLIESELEAHRLAHARFAARQRMPRAAARRVALAMFLAAPPLTLLAAEPATGVLGDLVEREARRAVRRAARLTPSADRERLHAARKAGRRLRYAAEAVTEEPVVVFDKRVHALATAGEKLHDLLGDHRDEVLFAEHVRRSAAHAAHDGEPVDALDRLAETAERRAVDRLGGLHKVVRRLRRAEADWAAR</sequence>
<evidence type="ECO:0000259" key="2">
    <source>
        <dbReference type="PROSITE" id="PS51708"/>
    </source>
</evidence>
<evidence type="ECO:0000256" key="1">
    <source>
        <dbReference type="SAM" id="MobiDB-lite"/>
    </source>
</evidence>
<proteinExistence type="predicted"/>
<dbReference type="AlphaFoldDB" id="A0A4Q2KT08"/>
<protein>
    <submittedName>
        <fullName evidence="3">CHAD domain-containing protein</fullName>
    </submittedName>
</protein>
<gene>
    <name evidence="3" type="ORF">ESP51_13480</name>
</gene>
<dbReference type="OrthoDB" id="9777271at2"/>
<dbReference type="SMART" id="SM00880">
    <property type="entry name" value="CHAD"/>
    <property type="match status" value="1"/>
</dbReference>
<dbReference type="PANTHER" id="PTHR39339">
    <property type="entry name" value="SLR1444 PROTEIN"/>
    <property type="match status" value="1"/>
</dbReference>
<evidence type="ECO:0000313" key="4">
    <source>
        <dbReference type="Proteomes" id="UP000293865"/>
    </source>
</evidence>